<dbReference type="InterPro" id="IPR007492">
    <property type="entry name" value="LytTR_DNA-bd_dom"/>
</dbReference>
<dbReference type="SUPFAM" id="SSF52172">
    <property type="entry name" value="CheY-like"/>
    <property type="match status" value="1"/>
</dbReference>
<protein>
    <submittedName>
        <fullName evidence="4">DNA-binding response regulator</fullName>
    </submittedName>
</protein>
<dbReference type="InterPro" id="IPR046947">
    <property type="entry name" value="LytR-like"/>
</dbReference>
<dbReference type="Pfam" id="PF00072">
    <property type="entry name" value="Response_reg"/>
    <property type="match status" value="1"/>
</dbReference>
<dbReference type="EMBL" id="LXIE01000004">
    <property type="protein sequence ID" value="OAD92181.1"/>
    <property type="molecule type" value="Genomic_DNA"/>
</dbReference>
<comment type="caution">
    <text evidence="4">The sequence shown here is derived from an EMBL/GenBank/DDBJ whole genome shotgun (WGS) entry which is preliminary data.</text>
</comment>
<dbReference type="GO" id="GO:0003677">
    <property type="term" value="F:DNA binding"/>
    <property type="evidence" value="ECO:0007669"/>
    <property type="project" value="UniProtKB-KW"/>
</dbReference>
<keyword evidence="4" id="KW-0238">DNA-binding</keyword>
<sequence>MTIRCIVVEDEPLAMDVMVDFISQVPFLKLEKTYTDAIAAMKILNEKKIDLIFLDIHLPKLKGLDFLSTLKNPPMVIITTAYHEFALKSYDYNVLDYLLKPIEFSRFMVAVQKAASQSNKEIIPSEEKGNEGLFFIVNKKKARVAFQSIIYIESQRENVKIVTENNTIQTRIAISEVEKQLPENFIRIHRSYIVSKPKIDFVDAQEIEIRGKRLPIGRSYKSEVHSALGIK</sequence>
<dbReference type="STRING" id="1385699.A7A78_09665"/>
<proteinExistence type="predicted"/>
<dbReference type="Gene3D" id="2.40.50.1020">
    <property type="entry name" value="LytTr DNA-binding domain"/>
    <property type="match status" value="1"/>
</dbReference>
<feature type="domain" description="Response regulatory" evidence="2">
    <location>
        <begin position="4"/>
        <end position="115"/>
    </location>
</feature>
<dbReference type="PANTHER" id="PTHR37299">
    <property type="entry name" value="TRANSCRIPTIONAL REGULATOR-RELATED"/>
    <property type="match status" value="1"/>
</dbReference>
<dbReference type="PROSITE" id="PS50930">
    <property type="entry name" value="HTH_LYTTR"/>
    <property type="match status" value="1"/>
</dbReference>
<organism evidence="4 5">
    <name type="scientific">Aequorivita soesokkakensis</name>
    <dbReference type="NCBI Taxonomy" id="1385699"/>
    <lineage>
        <taxon>Bacteria</taxon>
        <taxon>Pseudomonadati</taxon>
        <taxon>Bacteroidota</taxon>
        <taxon>Flavobacteriia</taxon>
        <taxon>Flavobacteriales</taxon>
        <taxon>Flavobacteriaceae</taxon>
        <taxon>Aequorivita</taxon>
    </lineage>
</organism>
<dbReference type="SMART" id="SM00850">
    <property type="entry name" value="LytTR"/>
    <property type="match status" value="1"/>
</dbReference>
<dbReference type="PROSITE" id="PS50110">
    <property type="entry name" value="RESPONSE_REGULATORY"/>
    <property type="match status" value="1"/>
</dbReference>
<accession>A0A1A9LHF1</accession>
<gene>
    <name evidence="4" type="ORF">A7A78_09665</name>
</gene>
<name>A0A1A9LHF1_9FLAO</name>
<evidence type="ECO:0000256" key="1">
    <source>
        <dbReference type="PROSITE-ProRule" id="PRU00169"/>
    </source>
</evidence>
<feature type="domain" description="HTH LytTR-type" evidence="3">
    <location>
        <begin position="135"/>
        <end position="230"/>
    </location>
</feature>
<evidence type="ECO:0000259" key="2">
    <source>
        <dbReference type="PROSITE" id="PS50110"/>
    </source>
</evidence>
<dbReference type="OrthoDB" id="2168082at2"/>
<evidence type="ECO:0000313" key="5">
    <source>
        <dbReference type="Proteomes" id="UP000077552"/>
    </source>
</evidence>
<evidence type="ECO:0000259" key="3">
    <source>
        <dbReference type="PROSITE" id="PS50930"/>
    </source>
</evidence>
<dbReference type="Gene3D" id="3.40.50.2300">
    <property type="match status" value="1"/>
</dbReference>
<feature type="modified residue" description="4-aspartylphosphate" evidence="1">
    <location>
        <position position="55"/>
    </location>
</feature>
<keyword evidence="5" id="KW-1185">Reference proteome</keyword>
<dbReference type="Proteomes" id="UP000077552">
    <property type="component" value="Unassembled WGS sequence"/>
</dbReference>
<dbReference type="GO" id="GO:0000156">
    <property type="term" value="F:phosphorelay response regulator activity"/>
    <property type="evidence" value="ECO:0007669"/>
    <property type="project" value="InterPro"/>
</dbReference>
<keyword evidence="1" id="KW-0597">Phosphoprotein</keyword>
<dbReference type="Pfam" id="PF04397">
    <property type="entry name" value="LytTR"/>
    <property type="match status" value="1"/>
</dbReference>
<dbReference type="InterPro" id="IPR011006">
    <property type="entry name" value="CheY-like_superfamily"/>
</dbReference>
<dbReference type="RefSeq" id="WP_068761150.1">
    <property type="nucleotide sequence ID" value="NZ_LXIE01000004.1"/>
</dbReference>
<dbReference type="PANTHER" id="PTHR37299:SF1">
    <property type="entry name" value="STAGE 0 SPORULATION PROTEIN A HOMOLOG"/>
    <property type="match status" value="1"/>
</dbReference>
<dbReference type="AlphaFoldDB" id="A0A1A9LHF1"/>
<dbReference type="SMART" id="SM00448">
    <property type="entry name" value="REC"/>
    <property type="match status" value="1"/>
</dbReference>
<reference evidence="4 5" key="1">
    <citation type="submission" date="2016-05" db="EMBL/GenBank/DDBJ databases">
        <title>Genome sequencing of Vitellibacter soesokkakensis RSSK-12.</title>
        <authorList>
            <person name="Thevarajoo S."/>
            <person name="Selvaratnam C."/>
            <person name="Goh K.M."/>
            <person name="Chan K.-G."/>
            <person name="Chong C.S."/>
        </authorList>
    </citation>
    <scope>NUCLEOTIDE SEQUENCE [LARGE SCALE GENOMIC DNA]</scope>
    <source>
        <strain evidence="4 5">RSSK-12</strain>
    </source>
</reference>
<evidence type="ECO:0000313" key="4">
    <source>
        <dbReference type="EMBL" id="OAD92181.1"/>
    </source>
</evidence>
<dbReference type="InterPro" id="IPR001789">
    <property type="entry name" value="Sig_transdc_resp-reg_receiver"/>
</dbReference>